<dbReference type="PANTHER" id="PTHR43649">
    <property type="entry name" value="ARABINOSE-BINDING PROTEIN-RELATED"/>
    <property type="match status" value="1"/>
</dbReference>
<reference evidence="1" key="2">
    <citation type="submission" date="2021-04" db="EMBL/GenBank/DDBJ databases">
        <authorList>
            <person name="Gilroy R."/>
        </authorList>
    </citation>
    <scope>NUCLEOTIDE SEQUENCE</scope>
    <source>
        <strain evidence="1">ChiSxjej6B18-287</strain>
    </source>
</reference>
<accession>A0A9D2N4Q0</accession>
<evidence type="ECO:0000313" key="2">
    <source>
        <dbReference type="Proteomes" id="UP000823893"/>
    </source>
</evidence>
<protein>
    <submittedName>
        <fullName evidence="1">Extracellular solute-binding protein</fullName>
    </submittedName>
</protein>
<dbReference type="Gene3D" id="3.40.190.10">
    <property type="entry name" value="Periplasmic binding protein-like II"/>
    <property type="match status" value="1"/>
</dbReference>
<evidence type="ECO:0000313" key="1">
    <source>
        <dbReference type="EMBL" id="HJC09393.1"/>
    </source>
</evidence>
<dbReference type="Proteomes" id="UP000823893">
    <property type="component" value="Unassembled WGS sequence"/>
</dbReference>
<sequence length="368" mass="42583">MHVDADYPEFQKFIDQAEKDLDLKIHIVSYPENADNRQAEVSTILSAGEDSVDIFSVNDEMVSEFKYKGYLEPLNDTVMTEDILSCYPESYMQNIAMLDGKVYSVPYSMDIMVFWVNKSMIGDMEIRTQEDFQRLLETDFGEGRYGYGSAWDSAYVYNELSEFINFFGGSYYDWNSPSTREALTFLADMVKKDQTPIEQITDQYEQVEQKFLEGIYASIFVYSGTMDMFVRAGAYREDFIQLAPLPEFKENATNIAAWQYVLNKSSANKEAAIRFLQYAASREGSIAYAEYMNQLPARLDIIREEELDIPGFEQLREYVENTELKERPFSRNTMEDITSMGALFQRYVLEEISLEEFCKGAQNITDGF</sequence>
<dbReference type="AlphaFoldDB" id="A0A9D2N4Q0"/>
<comment type="caution">
    <text evidence="1">The sequence shown here is derived from an EMBL/GenBank/DDBJ whole genome shotgun (WGS) entry which is preliminary data.</text>
</comment>
<name>A0A9D2N4Q0_9FIRM</name>
<organism evidence="1 2">
    <name type="scientific">Candidatus Blautia merdigallinarum</name>
    <dbReference type="NCBI Taxonomy" id="2838495"/>
    <lineage>
        <taxon>Bacteria</taxon>
        <taxon>Bacillati</taxon>
        <taxon>Bacillota</taxon>
        <taxon>Clostridia</taxon>
        <taxon>Lachnospirales</taxon>
        <taxon>Lachnospiraceae</taxon>
        <taxon>Blautia</taxon>
    </lineage>
</organism>
<proteinExistence type="predicted"/>
<dbReference type="SUPFAM" id="SSF53850">
    <property type="entry name" value="Periplasmic binding protein-like II"/>
    <property type="match status" value="1"/>
</dbReference>
<dbReference type="Pfam" id="PF01547">
    <property type="entry name" value="SBP_bac_1"/>
    <property type="match status" value="1"/>
</dbReference>
<gene>
    <name evidence="1" type="ORF">H9935_01050</name>
</gene>
<dbReference type="InterPro" id="IPR050490">
    <property type="entry name" value="Bact_solute-bd_prot1"/>
</dbReference>
<dbReference type="PANTHER" id="PTHR43649:SF12">
    <property type="entry name" value="DIACETYLCHITOBIOSE BINDING PROTEIN DASA"/>
    <property type="match status" value="1"/>
</dbReference>
<dbReference type="EMBL" id="DWWV01000018">
    <property type="protein sequence ID" value="HJC09393.1"/>
    <property type="molecule type" value="Genomic_DNA"/>
</dbReference>
<reference evidence="1" key="1">
    <citation type="journal article" date="2021" name="PeerJ">
        <title>Extensive microbial diversity within the chicken gut microbiome revealed by metagenomics and culture.</title>
        <authorList>
            <person name="Gilroy R."/>
            <person name="Ravi A."/>
            <person name="Getino M."/>
            <person name="Pursley I."/>
            <person name="Horton D.L."/>
            <person name="Alikhan N.F."/>
            <person name="Baker D."/>
            <person name="Gharbi K."/>
            <person name="Hall N."/>
            <person name="Watson M."/>
            <person name="Adriaenssens E.M."/>
            <person name="Foster-Nyarko E."/>
            <person name="Jarju S."/>
            <person name="Secka A."/>
            <person name="Antonio M."/>
            <person name="Oren A."/>
            <person name="Chaudhuri R.R."/>
            <person name="La Ragione R."/>
            <person name="Hildebrand F."/>
            <person name="Pallen M.J."/>
        </authorList>
    </citation>
    <scope>NUCLEOTIDE SEQUENCE</scope>
    <source>
        <strain evidence="1">ChiSxjej6B18-287</strain>
    </source>
</reference>
<dbReference type="InterPro" id="IPR006059">
    <property type="entry name" value="SBP"/>
</dbReference>